<feature type="region of interest" description="Disordered" evidence="1">
    <location>
        <begin position="592"/>
        <end position="613"/>
    </location>
</feature>
<comment type="caution">
    <text evidence="2">The sequence shown here is derived from an EMBL/GenBank/DDBJ whole genome shotgun (WGS) entry which is preliminary data.</text>
</comment>
<feature type="region of interest" description="Disordered" evidence="1">
    <location>
        <begin position="284"/>
        <end position="352"/>
    </location>
</feature>
<evidence type="ECO:0000256" key="1">
    <source>
        <dbReference type="SAM" id="MobiDB-lite"/>
    </source>
</evidence>
<name>A0A7J7LKP4_9MAGN</name>
<dbReference type="EMBL" id="JACGCM010002221">
    <property type="protein sequence ID" value="KAF6143104.1"/>
    <property type="molecule type" value="Genomic_DNA"/>
</dbReference>
<accession>A0A7J7LKP4</accession>
<evidence type="ECO:0000313" key="2">
    <source>
        <dbReference type="EMBL" id="KAF6143104.1"/>
    </source>
</evidence>
<proteinExistence type="predicted"/>
<keyword evidence="3" id="KW-1185">Reference proteome</keyword>
<protein>
    <submittedName>
        <fullName evidence="2">Uncharacterized protein</fullName>
    </submittedName>
</protein>
<sequence>MCILCVAQKWSHKVSTMLPWFVIPLIGLWALSQLLPPGFRLEVTSPRLACVSVLLVTLSWYEILMPQLSAWRVRRNAFLGERKRVEALEKVKLRKMATKRCRNCLTPYRDQNPSGGKFMCSHCGQISKKPVLDVPIGLSESGIAKYGIIGGLVSKSGKLWAESENGCCGSFARKGKVDNRDRNNWRVTENSYLGIFDFALKLMVSFILSIKCLWRKIFMKEVSSGERLSSKVENEATLHESRGERSRRKAEEKRQARLEKELWEEEEKKQREEVAKLVEEQRKLKHEKMKSEKECSPREDLPPQRKKEKKYRKTEKDRGSSKSNSDAEDPERRSGLPSKECGKKQEFEKRHNKVSTSNYFSGANTTRYLDRMKGSFLSSSKSFRGSRLFTMGPQTSVNAVSRINNPSGSASHVQASCALGKSSSSVANNITKTSFNKLVHPDLQTWETPKKSWKQLFTRCSTASLDSNANTSILSESNINCPPMLEIPEAPYETSPTHPFNSHANIGQASPFTSSPFSPIRKLPFEFLPEETDLFEDPLYVPDQVVLPGPVSESFVNFPSDIGTGFVPGFELENPCALKSVFAFAEANHPSPIGSPVSQPQTAEEKHPNSSQSLYTQCNHVSQFSSLNESNNSHEHGAWRMWDTPQLGHDGLGLVSGPPSWSLPIGKGVSNQEPFSPALQNRTQNPLSNENILWLQRSVGQPFSSHEEAINLSFILGENFSRNEVAYGSPKTLNGSTDGHPFNLSSTQYKIDPALYDSVEAFGNPPSLARPSHIGGPYPSPDVHWSFN</sequence>
<reference evidence="2 3" key="1">
    <citation type="journal article" date="2020" name="IScience">
        <title>Genome Sequencing of the Endangered Kingdonia uniflora (Circaeasteraceae, Ranunculales) Reveals Potential Mechanisms of Evolutionary Specialization.</title>
        <authorList>
            <person name="Sun Y."/>
            <person name="Deng T."/>
            <person name="Zhang A."/>
            <person name="Moore M.J."/>
            <person name="Landis J.B."/>
            <person name="Lin N."/>
            <person name="Zhang H."/>
            <person name="Zhang X."/>
            <person name="Huang J."/>
            <person name="Zhang X."/>
            <person name="Sun H."/>
            <person name="Wang H."/>
        </authorList>
    </citation>
    <scope>NUCLEOTIDE SEQUENCE [LARGE SCALE GENOMIC DNA]</scope>
    <source>
        <strain evidence="2">TB1705</strain>
        <tissue evidence="2">Leaf</tissue>
    </source>
</reference>
<dbReference type="Proteomes" id="UP000541444">
    <property type="component" value="Unassembled WGS sequence"/>
</dbReference>
<gene>
    <name evidence="2" type="ORF">GIB67_041172</name>
</gene>
<feature type="compositionally biased region" description="Basic and acidic residues" evidence="1">
    <location>
        <begin position="330"/>
        <end position="349"/>
    </location>
</feature>
<evidence type="ECO:0000313" key="3">
    <source>
        <dbReference type="Proteomes" id="UP000541444"/>
    </source>
</evidence>
<feature type="compositionally biased region" description="Basic and acidic residues" evidence="1">
    <location>
        <begin position="289"/>
        <end position="305"/>
    </location>
</feature>
<feature type="region of interest" description="Disordered" evidence="1">
    <location>
        <begin position="229"/>
        <end position="251"/>
    </location>
</feature>
<organism evidence="2 3">
    <name type="scientific">Kingdonia uniflora</name>
    <dbReference type="NCBI Taxonomy" id="39325"/>
    <lineage>
        <taxon>Eukaryota</taxon>
        <taxon>Viridiplantae</taxon>
        <taxon>Streptophyta</taxon>
        <taxon>Embryophyta</taxon>
        <taxon>Tracheophyta</taxon>
        <taxon>Spermatophyta</taxon>
        <taxon>Magnoliopsida</taxon>
        <taxon>Ranunculales</taxon>
        <taxon>Circaeasteraceae</taxon>
        <taxon>Kingdonia</taxon>
    </lineage>
</organism>
<dbReference type="OrthoDB" id="629492at2759"/>
<dbReference type="AlphaFoldDB" id="A0A7J7LKP4"/>